<dbReference type="Proteomes" id="UP000006001">
    <property type="component" value="Unassembled WGS sequence"/>
</dbReference>
<evidence type="ECO:0000256" key="2">
    <source>
        <dbReference type="ARBA" id="ARBA00022741"/>
    </source>
</evidence>
<dbReference type="PANTHER" id="PTHR42794">
    <property type="entry name" value="HEMIN IMPORT ATP-BINDING PROTEIN HMUV"/>
    <property type="match status" value="1"/>
</dbReference>
<evidence type="ECO:0000313" key="7">
    <source>
        <dbReference type="Proteomes" id="UP000006001"/>
    </source>
</evidence>
<keyword evidence="7" id="KW-1185">Reference proteome</keyword>
<evidence type="ECO:0000256" key="4">
    <source>
        <dbReference type="ARBA" id="ARBA00022967"/>
    </source>
</evidence>
<proteinExistence type="predicted"/>
<feature type="domain" description="ABC transporter" evidence="5">
    <location>
        <begin position="2"/>
        <end position="236"/>
    </location>
</feature>
<dbReference type="OrthoDB" id="5296765at2"/>
<dbReference type="InterPro" id="IPR003593">
    <property type="entry name" value="AAA+_ATPase"/>
</dbReference>
<dbReference type="GO" id="GO:0005524">
    <property type="term" value="F:ATP binding"/>
    <property type="evidence" value="ECO:0007669"/>
    <property type="project" value="UniProtKB-KW"/>
</dbReference>
<dbReference type="CDD" id="cd03214">
    <property type="entry name" value="ABC_Iron-Siderophores_B12_Hemin"/>
    <property type="match status" value="1"/>
</dbReference>
<keyword evidence="2" id="KW-0547">Nucleotide-binding</keyword>
<dbReference type="GO" id="GO:0016887">
    <property type="term" value="F:ATP hydrolysis activity"/>
    <property type="evidence" value="ECO:0007669"/>
    <property type="project" value="InterPro"/>
</dbReference>
<protein>
    <submittedName>
        <fullName evidence="6">ABC transporter, ATP-binding protein</fullName>
    </submittedName>
</protein>
<dbReference type="AlphaFoldDB" id="D0WHY3"/>
<dbReference type="Gene3D" id="3.40.50.300">
    <property type="entry name" value="P-loop containing nucleotide triphosphate hydrolases"/>
    <property type="match status" value="1"/>
</dbReference>
<dbReference type="SMART" id="SM00382">
    <property type="entry name" value="AAA"/>
    <property type="match status" value="1"/>
</dbReference>
<dbReference type="RefSeq" id="WP_006362714.1">
    <property type="nucleotide sequence ID" value="NZ_GG700631.1"/>
</dbReference>
<keyword evidence="3 6" id="KW-0067">ATP-binding</keyword>
<keyword evidence="1" id="KW-0813">Transport</keyword>
<dbReference type="STRING" id="649764.HMPREF0762_01455"/>
<name>D0WHY3_SLAES</name>
<dbReference type="EMBL" id="ACUX02000014">
    <property type="protein sequence ID" value="EEZ60930.1"/>
    <property type="molecule type" value="Genomic_DNA"/>
</dbReference>
<dbReference type="FunFam" id="3.40.50.300:FF:000134">
    <property type="entry name" value="Iron-enterobactin ABC transporter ATP-binding protein"/>
    <property type="match status" value="1"/>
</dbReference>
<evidence type="ECO:0000256" key="1">
    <source>
        <dbReference type="ARBA" id="ARBA00022448"/>
    </source>
</evidence>
<dbReference type="PROSITE" id="PS50893">
    <property type="entry name" value="ABC_TRANSPORTER_2"/>
    <property type="match status" value="1"/>
</dbReference>
<evidence type="ECO:0000256" key="3">
    <source>
        <dbReference type="ARBA" id="ARBA00022840"/>
    </source>
</evidence>
<dbReference type="SUPFAM" id="SSF52540">
    <property type="entry name" value="P-loop containing nucleoside triphosphate hydrolases"/>
    <property type="match status" value="1"/>
</dbReference>
<organism evidence="6 7">
    <name type="scientific">Slackia exigua (strain ATCC 700122 / DSM 15923 / CIP 105133 / JCM 11022 / KCTC 5966 / S-7)</name>
    <dbReference type="NCBI Taxonomy" id="649764"/>
    <lineage>
        <taxon>Bacteria</taxon>
        <taxon>Bacillati</taxon>
        <taxon>Actinomycetota</taxon>
        <taxon>Coriobacteriia</taxon>
        <taxon>Eggerthellales</taxon>
        <taxon>Eggerthellaceae</taxon>
        <taxon>Slackia</taxon>
    </lineage>
</organism>
<dbReference type="InterPro" id="IPR027417">
    <property type="entry name" value="P-loop_NTPase"/>
</dbReference>
<dbReference type="Pfam" id="PF00005">
    <property type="entry name" value="ABC_tran"/>
    <property type="match status" value="1"/>
</dbReference>
<evidence type="ECO:0000313" key="6">
    <source>
        <dbReference type="EMBL" id="EEZ60930.1"/>
    </source>
</evidence>
<comment type="caution">
    <text evidence="6">The sequence shown here is derived from an EMBL/GenBank/DDBJ whole genome shotgun (WGS) entry which is preliminary data.</text>
</comment>
<dbReference type="PANTHER" id="PTHR42794:SF1">
    <property type="entry name" value="HEMIN IMPORT ATP-BINDING PROTEIN HMUV"/>
    <property type="match status" value="1"/>
</dbReference>
<dbReference type="eggNOG" id="COG1120">
    <property type="taxonomic scope" value="Bacteria"/>
</dbReference>
<dbReference type="HOGENOM" id="CLU_000604_1_11_11"/>
<accession>D0WHY3</accession>
<reference evidence="6" key="1">
    <citation type="submission" date="2009-10" db="EMBL/GenBank/DDBJ databases">
        <authorList>
            <person name="Weinstock G."/>
            <person name="Sodergren E."/>
            <person name="Clifton S."/>
            <person name="Fulton L."/>
            <person name="Fulton B."/>
            <person name="Courtney L."/>
            <person name="Fronick C."/>
            <person name="Harrison M."/>
            <person name="Strong C."/>
            <person name="Farmer C."/>
            <person name="Delahaunty K."/>
            <person name="Markovic C."/>
            <person name="Hall O."/>
            <person name="Minx P."/>
            <person name="Tomlinson C."/>
            <person name="Mitreva M."/>
            <person name="Nelson J."/>
            <person name="Hou S."/>
            <person name="Wollam A."/>
            <person name="Pepin K.H."/>
            <person name="Johnson M."/>
            <person name="Bhonagiri V."/>
            <person name="Nash W.E."/>
            <person name="Warren W."/>
            <person name="Chinwalla A."/>
            <person name="Mardis E.R."/>
            <person name="Wilson R.K."/>
        </authorList>
    </citation>
    <scope>NUCLEOTIDE SEQUENCE [LARGE SCALE GENOMIC DNA]</scope>
    <source>
        <strain evidence="6">ATCC 700122</strain>
    </source>
</reference>
<evidence type="ECO:0000259" key="5">
    <source>
        <dbReference type="PROSITE" id="PS50893"/>
    </source>
</evidence>
<sequence length="250" mass="27662">MLEGRDLRFSYDAARPLLQGVGIRLEPGEFLAVLGVNGSGKSSLMNLLVDIMRPQEGSVLLDGTPLPRVQRRERARKVAYVAQHSHATRLSVYDAVLMGRHPHIDAGPSSEDHAVVEDVLGRLGLADYALRYVDELSGGEYQKVVLARAFAQQTDTLLLDEPTNNLDPANQHEVMQAIRTEVDRRRIAAAAVMHDINLALRYCDTFLFIKDGQVDALGDASVVTPERMLSIYGLETDIIEHRGRRVVVAL</sequence>
<dbReference type="InterPro" id="IPR003439">
    <property type="entry name" value="ABC_transporter-like_ATP-bd"/>
</dbReference>
<keyword evidence="4" id="KW-1278">Translocase</keyword>
<gene>
    <name evidence="6" type="ORF">HMPREF0762_01455</name>
</gene>
<dbReference type="GeneID" id="85008400"/>